<keyword evidence="2" id="KW-1185">Reference proteome</keyword>
<evidence type="ECO:0000313" key="2">
    <source>
        <dbReference type="Proteomes" id="UP000828251"/>
    </source>
</evidence>
<dbReference type="EMBL" id="JAIQCV010000004">
    <property type="protein sequence ID" value="KAH1107520.1"/>
    <property type="molecule type" value="Genomic_DNA"/>
</dbReference>
<organism evidence="1 2">
    <name type="scientific">Gossypium stocksii</name>
    <dbReference type="NCBI Taxonomy" id="47602"/>
    <lineage>
        <taxon>Eukaryota</taxon>
        <taxon>Viridiplantae</taxon>
        <taxon>Streptophyta</taxon>
        <taxon>Embryophyta</taxon>
        <taxon>Tracheophyta</taxon>
        <taxon>Spermatophyta</taxon>
        <taxon>Magnoliopsida</taxon>
        <taxon>eudicotyledons</taxon>
        <taxon>Gunneridae</taxon>
        <taxon>Pentapetalae</taxon>
        <taxon>rosids</taxon>
        <taxon>malvids</taxon>
        <taxon>Malvales</taxon>
        <taxon>Malvaceae</taxon>
        <taxon>Malvoideae</taxon>
        <taxon>Gossypium</taxon>
    </lineage>
</organism>
<evidence type="ECO:0000313" key="1">
    <source>
        <dbReference type="EMBL" id="KAH1107520.1"/>
    </source>
</evidence>
<dbReference type="Proteomes" id="UP000828251">
    <property type="component" value="Unassembled WGS sequence"/>
</dbReference>
<comment type="caution">
    <text evidence="1">The sequence shown here is derived from an EMBL/GenBank/DDBJ whole genome shotgun (WGS) entry which is preliminary data.</text>
</comment>
<name>A0A9D4ADA0_9ROSI</name>
<dbReference type="OrthoDB" id="996404at2759"/>
<accession>A0A9D4ADA0</accession>
<gene>
    <name evidence="1" type="ORF">J1N35_011288</name>
</gene>
<reference evidence="1 2" key="1">
    <citation type="journal article" date="2021" name="Plant Biotechnol. J.">
        <title>Multi-omics assisted identification of the key and species-specific regulatory components of drought-tolerant mechanisms in Gossypium stocksii.</title>
        <authorList>
            <person name="Yu D."/>
            <person name="Ke L."/>
            <person name="Zhang D."/>
            <person name="Wu Y."/>
            <person name="Sun Y."/>
            <person name="Mei J."/>
            <person name="Sun J."/>
            <person name="Sun Y."/>
        </authorList>
    </citation>
    <scope>NUCLEOTIDE SEQUENCE [LARGE SCALE GENOMIC DNA]</scope>
    <source>
        <strain evidence="2">cv. E1</strain>
        <tissue evidence="1">Leaf</tissue>
    </source>
</reference>
<dbReference type="PANTHER" id="PTHR46250:SF17">
    <property type="entry name" value="MYB_SANT-LIKE DOMAIN-CONTAINING PROTEIN"/>
    <property type="match status" value="1"/>
</dbReference>
<sequence>SHKEVGQFEHRSFPYYDQLIVIYTKDRATGKDAQIVSNIVEEIDAEDVAIVNILKERNNYHECEANVSLD</sequence>
<dbReference type="PANTHER" id="PTHR46250">
    <property type="entry name" value="MYB/SANT-LIKE DNA-BINDING DOMAIN PROTEIN-RELATED"/>
    <property type="match status" value="1"/>
</dbReference>
<dbReference type="AlphaFoldDB" id="A0A9D4ADA0"/>
<proteinExistence type="predicted"/>
<protein>
    <submittedName>
        <fullName evidence="1">Uncharacterized protein</fullName>
    </submittedName>
</protein>
<feature type="non-terminal residue" evidence="1">
    <location>
        <position position="1"/>
    </location>
</feature>